<sequence length="448" mass="51045">MSPQPFLTKEQHKKCSCRVSRNMSMAHPFTLENVRQKLRIVKPKVLPDAAPVTQASQTTRVTAMDDGLNLNRHDGGIVKYTDISLLLAFRLDTDPDTWYIELFVYGQPKPFRLSQKTINYRQFLPEISQRSKDNFSTFFLYLIDRTDSVYVDENTLEFLKSGKMVGYPDFKLFEDYTRQLWFQLISWMKFCCDHCGEIYWVDDAKVSPQGAKTKCVKCQHIITVKRREKAEPVQPKAQQTAIPCPHCQYENRAGAQFCVMCQKPLGDFKGRSKEPSQPNAPQHDGLAIERNASPRVEKKMTVTEKLQEPQSFAEPDRSGLPLQAREIRMPDYSLGELAVSLQDDIKTLPHKFSWYSGFAKALQAMGFLLFAAGIIVAIYYKYVIPAPTSPEMLSEAQQTHYAIISVIGGSLASLVCLVVSNLITLNLETERNTRITALLLQRLILKIK</sequence>
<dbReference type="Proteomes" id="UP000230821">
    <property type="component" value="Unassembled WGS sequence"/>
</dbReference>
<dbReference type="AlphaFoldDB" id="A0A2G6KA73"/>
<keyword evidence="2" id="KW-0472">Membrane</keyword>
<dbReference type="InterPro" id="IPR011723">
    <property type="entry name" value="Znf/thioredoxin_put"/>
</dbReference>
<dbReference type="Pfam" id="PF13717">
    <property type="entry name" value="Zn_ribbon_4"/>
    <property type="match status" value="1"/>
</dbReference>
<keyword evidence="2" id="KW-1133">Transmembrane helix</keyword>
<feature type="domain" description="Zinc finger/thioredoxin putative" evidence="3">
    <location>
        <begin position="188"/>
        <end position="223"/>
    </location>
</feature>
<reference evidence="4 5" key="1">
    <citation type="submission" date="2017-10" db="EMBL/GenBank/DDBJ databases">
        <title>Novel microbial diversity and functional potential in the marine mammal oral microbiome.</title>
        <authorList>
            <person name="Dudek N.K."/>
            <person name="Sun C.L."/>
            <person name="Burstein D."/>
            <person name="Kantor R.S."/>
            <person name="Aliaga Goltsman D.S."/>
            <person name="Bik E.M."/>
            <person name="Thomas B.C."/>
            <person name="Banfield J.F."/>
            <person name="Relman D.A."/>
        </authorList>
    </citation>
    <scope>NUCLEOTIDE SEQUENCE [LARGE SCALE GENOMIC DNA]</scope>
    <source>
        <strain evidence="4">DOLJORAL78_47_16</strain>
    </source>
</reference>
<evidence type="ECO:0000256" key="2">
    <source>
        <dbReference type="SAM" id="Phobius"/>
    </source>
</evidence>
<keyword evidence="2" id="KW-0812">Transmembrane</keyword>
<organism evidence="4 5">
    <name type="scientific">candidate division KSB3 bacterium</name>
    <dbReference type="NCBI Taxonomy" id="2044937"/>
    <lineage>
        <taxon>Bacteria</taxon>
        <taxon>candidate division KSB3</taxon>
    </lineage>
</organism>
<evidence type="ECO:0000256" key="1">
    <source>
        <dbReference type="SAM" id="MobiDB-lite"/>
    </source>
</evidence>
<gene>
    <name evidence="4" type="ORF">CSA56_15230</name>
</gene>
<feature type="transmembrane region" description="Helical" evidence="2">
    <location>
        <begin position="361"/>
        <end position="380"/>
    </location>
</feature>
<protein>
    <recommendedName>
        <fullName evidence="3">Zinc finger/thioredoxin putative domain-containing protein</fullName>
    </recommendedName>
</protein>
<dbReference type="EMBL" id="PDSK01000112">
    <property type="protein sequence ID" value="PIE32553.1"/>
    <property type="molecule type" value="Genomic_DNA"/>
</dbReference>
<feature type="transmembrane region" description="Helical" evidence="2">
    <location>
        <begin position="400"/>
        <end position="425"/>
    </location>
</feature>
<comment type="caution">
    <text evidence="4">The sequence shown here is derived from an EMBL/GenBank/DDBJ whole genome shotgun (WGS) entry which is preliminary data.</text>
</comment>
<feature type="region of interest" description="Disordered" evidence="1">
    <location>
        <begin position="270"/>
        <end position="294"/>
    </location>
</feature>
<accession>A0A2G6KA73</accession>
<evidence type="ECO:0000313" key="4">
    <source>
        <dbReference type="EMBL" id="PIE32553.1"/>
    </source>
</evidence>
<proteinExistence type="predicted"/>
<name>A0A2G6KA73_9BACT</name>
<evidence type="ECO:0000313" key="5">
    <source>
        <dbReference type="Proteomes" id="UP000230821"/>
    </source>
</evidence>
<dbReference type="NCBIfam" id="TIGR02098">
    <property type="entry name" value="MJ0042_CXXC"/>
    <property type="match status" value="1"/>
</dbReference>
<evidence type="ECO:0000259" key="3">
    <source>
        <dbReference type="Pfam" id="PF13717"/>
    </source>
</evidence>